<dbReference type="PANTHER" id="PTHR31386:SF2">
    <property type="entry name" value="SIMILAR TO RIKEN CDNA 2510039O18"/>
    <property type="match status" value="1"/>
</dbReference>
<dbReference type="GO" id="GO:0016020">
    <property type="term" value="C:membrane"/>
    <property type="evidence" value="ECO:0007669"/>
    <property type="project" value="UniProtKB-SubCell"/>
</dbReference>
<evidence type="ECO:0000256" key="4">
    <source>
        <dbReference type="ARBA" id="ARBA00022989"/>
    </source>
</evidence>
<reference evidence="8" key="1">
    <citation type="submission" date="2023-06" db="EMBL/GenBank/DDBJ databases">
        <authorList>
            <person name="Delattre M."/>
        </authorList>
    </citation>
    <scope>NUCLEOTIDE SEQUENCE</scope>
    <source>
        <strain evidence="8">AF72</strain>
    </source>
</reference>
<keyword evidence="5 7" id="KW-0472">Membrane</keyword>
<accession>A0AA36GDW4</accession>
<dbReference type="Proteomes" id="UP001177023">
    <property type="component" value="Unassembled WGS sequence"/>
</dbReference>
<dbReference type="AlphaFoldDB" id="A0AA36GDW4"/>
<dbReference type="InterPro" id="IPR018795">
    <property type="entry name" value="K2013-like"/>
</dbReference>
<proteinExistence type="predicted"/>
<sequence>MNSNIELHWRRFLMHVPQPLRRFFKQGRRRGVVVALALLFLIYYLYPSGGGESLKAYQKNSCLRDRLAHYLVREKDSAVSVDDWAVKFAGNGFLGVGAENELYFRDTNSHTLSLASAFYPLVDVELPESWSKKSAEITDFEKGEWRRIHCYDVVGECACVEERIYAHATRPNLLVQDVKIINPTSSAIQVKLQRRPSNKWTAGSATEAPTSTAQTREISGKDNTSVLASICSSAPGSVTISQKREETFSFICGAGHAVLKNSEVAGGKGKVSTQAIEAFQNARFLSSADLEKEHEAAWKELQQTTFYLSPSKAPDVLNGVQINATRYALLSHVEAKGLLVGEPADQKLTADRLLGQLGKCYSGHSNLLFPSKLWQSLSDSAQIGRVAEIWLLTLEKKGCGELIKAGARGVSKAFVLSLLAATFDQNHLEIGIDPADLHRQMRAFRLPMPGATKALVDVNLHLDEENINYMLVSSTDQLFACPAGCQEDPVTLSARPVKLPVKITKPLTAIVYVATSRRHLLQLRSTIHVSEVNHAPAHENEVIALHEHGHRLGGLPMVFWVFLGIILVAFHAFLVKLLWTEWRKGDTTPYNPYLRFRYQNQRSH</sequence>
<feature type="transmembrane region" description="Helical" evidence="7">
    <location>
        <begin position="557"/>
        <end position="579"/>
    </location>
</feature>
<keyword evidence="4 7" id="KW-1133">Transmembrane helix</keyword>
<feature type="non-terminal residue" evidence="8">
    <location>
        <position position="1"/>
    </location>
</feature>
<keyword evidence="9" id="KW-1185">Reference proteome</keyword>
<keyword evidence="3" id="KW-0732">Signal</keyword>
<dbReference type="EMBL" id="CATQJA010002710">
    <property type="protein sequence ID" value="CAJ0587420.1"/>
    <property type="molecule type" value="Genomic_DNA"/>
</dbReference>
<dbReference type="Pfam" id="PF10222">
    <property type="entry name" value="DUF2152"/>
    <property type="match status" value="1"/>
</dbReference>
<dbReference type="PANTHER" id="PTHR31386">
    <property type="entry name" value="UNCHARACTERIZED PROTEIN KIAA2013"/>
    <property type="match status" value="1"/>
</dbReference>
<organism evidence="8 9">
    <name type="scientific">Mesorhabditis spiculigera</name>
    <dbReference type="NCBI Taxonomy" id="96644"/>
    <lineage>
        <taxon>Eukaryota</taxon>
        <taxon>Metazoa</taxon>
        <taxon>Ecdysozoa</taxon>
        <taxon>Nematoda</taxon>
        <taxon>Chromadorea</taxon>
        <taxon>Rhabditida</taxon>
        <taxon>Rhabditina</taxon>
        <taxon>Rhabditomorpha</taxon>
        <taxon>Rhabditoidea</taxon>
        <taxon>Rhabditidae</taxon>
        <taxon>Mesorhabditinae</taxon>
        <taxon>Mesorhabditis</taxon>
    </lineage>
</organism>
<keyword evidence="6" id="KW-0325">Glycoprotein</keyword>
<evidence type="ECO:0000256" key="5">
    <source>
        <dbReference type="ARBA" id="ARBA00023136"/>
    </source>
</evidence>
<evidence type="ECO:0000313" key="8">
    <source>
        <dbReference type="EMBL" id="CAJ0587420.1"/>
    </source>
</evidence>
<evidence type="ECO:0000256" key="7">
    <source>
        <dbReference type="SAM" id="Phobius"/>
    </source>
</evidence>
<comment type="caution">
    <text evidence="8">The sequence shown here is derived from an EMBL/GenBank/DDBJ whole genome shotgun (WGS) entry which is preliminary data.</text>
</comment>
<evidence type="ECO:0000256" key="3">
    <source>
        <dbReference type="ARBA" id="ARBA00022729"/>
    </source>
</evidence>
<keyword evidence="2 7" id="KW-0812">Transmembrane</keyword>
<gene>
    <name evidence="8" type="ORF">MSPICULIGERA_LOCUS25388</name>
</gene>
<protein>
    <submittedName>
        <fullName evidence="8">Uncharacterized protein</fullName>
    </submittedName>
</protein>
<evidence type="ECO:0000256" key="2">
    <source>
        <dbReference type="ARBA" id="ARBA00022692"/>
    </source>
</evidence>
<evidence type="ECO:0000256" key="1">
    <source>
        <dbReference type="ARBA" id="ARBA00004479"/>
    </source>
</evidence>
<evidence type="ECO:0000256" key="6">
    <source>
        <dbReference type="ARBA" id="ARBA00023180"/>
    </source>
</evidence>
<name>A0AA36GDW4_9BILA</name>
<comment type="subcellular location">
    <subcellularLocation>
        <location evidence="1">Membrane</location>
        <topology evidence="1">Single-pass type I membrane protein</topology>
    </subcellularLocation>
</comment>
<evidence type="ECO:0000313" key="9">
    <source>
        <dbReference type="Proteomes" id="UP001177023"/>
    </source>
</evidence>